<comment type="caution">
    <text evidence="10">The sequence shown here is derived from an EMBL/GenBank/DDBJ whole genome shotgun (WGS) entry which is preliminary data.</text>
</comment>
<feature type="region of interest" description="Disordered" evidence="7">
    <location>
        <begin position="40"/>
        <end position="82"/>
    </location>
</feature>
<feature type="chain" id="PRO_5045797062" evidence="8">
    <location>
        <begin position="26"/>
        <end position="371"/>
    </location>
</feature>
<keyword evidence="11" id="KW-1185">Reference proteome</keyword>
<dbReference type="SUPFAM" id="SSF141523">
    <property type="entry name" value="L,D-transpeptidase catalytic domain-like"/>
    <property type="match status" value="1"/>
</dbReference>
<sequence>MRRGRKIARALITSLVVLAVSAVAAFGVITLSQATGTAALTASTTEPTRPARPESTRPATPTQPVEDVKVLTPKPEPEPLLEQGDRGVRVRELQARLSQLAWYTPPMTGVVDQQTVAAVRGFQDKRGFEVTGAVFDRTWNRLAAMTRQPTGDEMFNRAGPALFEAGDVSPEVREIQARLRQIAWFFGDVGDTYGDQTVEAVRGFQAKRAIPVTGKVDQRTLDLLRGMTAEPTADELANRPPDPAEGSTLDPRCLTGRALCVDKSSNSLRWVVDGKVLTTLDVRFGQEGMETREGQFAISYKSRDHVSSLYDTSMPFAMFFSGGQAVHYSPDFAANGYNGGSHGCVNVRDYDAIASLFEQVQIGDKVVVYWS</sequence>
<evidence type="ECO:0000256" key="3">
    <source>
        <dbReference type="ARBA" id="ARBA00022960"/>
    </source>
</evidence>
<keyword evidence="3 6" id="KW-0133">Cell shape</keyword>
<reference evidence="10 11" key="1">
    <citation type="submission" date="2021-08" db="EMBL/GenBank/DDBJ databases">
        <title>Nocardioides bacterium WL0053 sp. nov., isolated from the sediment.</title>
        <authorList>
            <person name="Wang L."/>
            <person name="Zhang D."/>
            <person name="Zhang A."/>
        </authorList>
    </citation>
    <scope>NUCLEOTIDE SEQUENCE [LARGE SCALE GENOMIC DNA]</scope>
    <source>
        <strain evidence="10 11">WL0053</strain>
    </source>
</reference>
<accession>A0ABS7RHS9</accession>
<organism evidence="10 11">
    <name type="scientific">Nocardioides jiangsuensis</name>
    <dbReference type="NCBI Taxonomy" id="2866161"/>
    <lineage>
        <taxon>Bacteria</taxon>
        <taxon>Bacillati</taxon>
        <taxon>Actinomycetota</taxon>
        <taxon>Actinomycetes</taxon>
        <taxon>Propionibacteriales</taxon>
        <taxon>Nocardioidaceae</taxon>
        <taxon>Nocardioides</taxon>
    </lineage>
</organism>
<evidence type="ECO:0000256" key="2">
    <source>
        <dbReference type="ARBA" id="ARBA00022679"/>
    </source>
</evidence>
<keyword evidence="2" id="KW-0808">Transferase</keyword>
<feature type="active site" description="Proton donor/acceptor" evidence="6">
    <location>
        <position position="327"/>
    </location>
</feature>
<dbReference type="PROSITE" id="PS52029">
    <property type="entry name" value="LD_TPASE"/>
    <property type="match status" value="1"/>
</dbReference>
<dbReference type="CDD" id="cd16913">
    <property type="entry name" value="YkuD_like"/>
    <property type="match status" value="1"/>
</dbReference>
<dbReference type="InterPro" id="IPR002477">
    <property type="entry name" value="Peptidoglycan-bd-like"/>
</dbReference>
<dbReference type="InterPro" id="IPR036365">
    <property type="entry name" value="PGBD-like_sf"/>
</dbReference>
<dbReference type="SUPFAM" id="SSF47090">
    <property type="entry name" value="PGBD-like"/>
    <property type="match status" value="2"/>
</dbReference>
<dbReference type="RefSeq" id="WP_221024253.1">
    <property type="nucleotide sequence ID" value="NZ_JAIEZQ010000001.1"/>
</dbReference>
<dbReference type="Pfam" id="PF03734">
    <property type="entry name" value="YkuD"/>
    <property type="match status" value="1"/>
</dbReference>
<keyword evidence="8" id="KW-0732">Signal</keyword>
<evidence type="ECO:0000256" key="1">
    <source>
        <dbReference type="ARBA" id="ARBA00004752"/>
    </source>
</evidence>
<feature type="region of interest" description="Disordered" evidence="7">
    <location>
        <begin position="230"/>
        <end position="249"/>
    </location>
</feature>
<dbReference type="InterPro" id="IPR036366">
    <property type="entry name" value="PGBDSf"/>
</dbReference>
<dbReference type="PANTHER" id="PTHR30582:SF33">
    <property type="entry name" value="EXPORTED PROTEIN"/>
    <property type="match status" value="1"/>
</dbReference>
<dbReference type="InterPro" id="IPR038063">
    <property type="entry name" value="Transpep_catalytic_dom"/>
</dbReference>
<evidence type="ECO:0000256" key="6">
    <source>
        <dbReference type="PROSITE-ProRule" id="PRU01373"/>
    </source>
</evidence>
<proteinExistence type="predicted"/>
<dbReference type="Pfam" id="PF01471">
    <property type="entry name" value="PG_binding_1"/>
    <property type="match status" value="2"/>
</dbReference>
<dbReference type="Gene3D" id="2.40.440.10">
    <property type="entry name" value="L,D-transpeptidase catalytic domain-like"/>
    <property type="match status" value="1"/>
</dbReference>
<feature type="signal peptide" evidence="8">
    <location>
        <begin position="1"/>
        <end position="25"/>
    </location>
</feature>
<dbReference type="Gene3D" id="1.10.101.10">
    <property type="entry name" value="PGBD-like superfamily/PGBD"/>
    <property type="match status" value="2"/>
</dbReference>
<dbReference type="InterPro" id="IPR005490">
    <property type="entry name" value="LD_TPept_cat_dom"/>
</dbReference>
<keyword evidence="5 6" id="KW-0961">Cell wall biogenesis/degradation</keyword>
<dbReference type="PANTHER" id="PTHR30582">
    <property type="entry name" value="L,D-TRANSPEPTIDASE"/>
    <property type="match status" value="1"/>
</dbReference>
<comment type="pathway">
    <text evidence="1 6">Cell wall biogenesis; peptidoglycan biosynthesis.</text>
</comment>
<evidence type="ECO:0000256" key="7">
    <source>
        <dbReference type="SAM" id="MobiDB-lite"/>
    </source>
</evidence>
<gene>
    <name evidence="10" type="ORF">K1X13_07170</name>
</gene>
<evidence type="ECO:0000256" key="4">
    <source>
        <dbReference type="ARBA" id="ARBA00022984"/>
    </source>
</evidence>
<evidence type="ECO:0000256" key="5">
    <source>
        <dbReference type="ARBA" id="ARBA00023316"/>
    </source>
</evidence>
<protein>
    <submittedName>
        <fullName evidence="10">Peptidoglycan-binding protein</fullName>
    </submittedName>
</protein>
<name>A0ABS7RHS9_9ACTN</name>
<evidence type="ECO:0000313" key="10">
    <source>
        <dbReference type="EMBL" id="MBY9074598.1"/>
    </source>
</evidence>
<feature type="domain" description="L,D-TPase catalytic" evidence="9">
    <location>
        <begin position="257"/>
        <end position="369"/>
    </location>
</feature>
<dbReference type="EMBL" id="JAIEZQ010000001">
    <property type="protein sequence ID" value="MBY9074598.1"/>
    <property type="molecule type" value="Genomic_DNA"/>
</dbReference>
<evidence type="ECO:0000259" key="9">
    <source>
        <dbReference type="PROSITE" id="PS52029"/>
    </source>
</evidence>
<keyword evidence="4 6" id="KW-0573">Peptidoglycan synthesis</keyword>
<dbReference type="Proteomes" id="UP000754710">
    <property type="component" value="Unassembled WGS sequence"/>
</dbReference>
<evidence type="ECO:0000256" key="8">
    <source>
        <dbReference type="SAM" id="SignalP"/>
    </source>
</evidence>
<feature type="active site" description="Nucleophile" evidence="6">
    <location>
        <position position="344"/>
    </location>
</feature>
<evidence type="ECO:0000313" key="11">
    <source>
        <dbReference type="Proteomes" id="UP000754710"/>
    </source>
</evidence>
<dbReference type="InterPro" id="IPR050979">
    <property type="entry name" value="LD-transpeptidase"/>
</dbReference>